<gene>
    <name evidence="1" type="ORF">FC756_14370</name>
</gene>
<keyword evidence="2" id="KW-1185">Reference proteome</keyword>
<organism evidence="1 2">
    <name type="scientific">Lysinibacillus mangiferihumi</name>
    <dbReference type="NCBI Taxonomy" id="1130819"/>
    <lineage>
        <taxon>Bacteria</taxon>
        <taxon>Bacillati</taxon>
        <taxon>Bacillota</taxon>
        <taxon>Bacilli</taxon>
        <taxon>Bacillales</taxon>
        <taxon>Bacillaceae</taxon>
        <taxon>Lysinibacillus</taxon>
    </lineage>
</organism>
<proteinExistence type="predicted"/>
<evidence type="ECO:0000313" key="1">
    <source>
        <dbReference type="EMBL" id="TKI66612.1"/>
    </source>
</evidence>
<dbReference type="Proteomes" id="UP000308744">
    <property type="component" value="Unassembled WGS sequence"/>
</dbReference>
<dbReference type="RefSeq" id="WP_107896640.1">
    <property type="nucleotide sequence ID" value="NZ_PYWM01000022.1"/>
</dbReference>
<accession>A0A4U2Z089</accession>
<sequence>MKIEDYELIGFLDHILKIDEKGNFIPKIDPSTGTQKIDRITGLPVWEALQEGTRHSAKVMGHLDKNIKANRELLTSLYALIRRMQIQMELDGRVPGNSGTFADTLDGSTNKIKLDTAMTDIIEAVIIGTTTLKVASVDGFTPFTQVTIFDDVASEDVVITAVGTDTITVSALTNSYKKGAKVARSNVQIDTVNAEMGVGDWKTYNVELVEVV</sequence>
<comment type="caution">
    <text evidence="1">The sequence shown here is derived from an EMBL/GenBank/DDBJ whole genome shotgun (WGS) entry which is preliminary data.</text>
</comment>
<evidence type="ECO:0000313" key="2">
    <source>
        <dbReference type="Proteomes" id="UP000308744"/>
    </source>
</evidence>
<name>A0A4U2Z089_9BACI</name>
<reference evidence="1 2" key="1">
    <citation type="submission" date="2019-04" db="EMBL/GenBank/DDBJ databases">
        <title>Lysinibacillus genome sequencing.</title>
        <authorList>
            <person name="Dunlap C."/>
        </authorList>
    </citation>
    <scope>NUCLEOTIDE SEQUENCE [LARGE SCALE GENOMIC DNA]</scope>
    <source>
        <strain evidence="1 2">CCTCC AB 2010389</strain>
    </source>
</reference>
<protein>
    <submittedName>
        <fullName evidence="1">Uncharacterized protein</fullName>
    </submittedName>
</protein>
<dbReference type="EMBL" id="SZPU01000056">
    <property type="protein sequence ID" value="TKI66612.1"/>
    <property type="molecule type" value="Genomic_DNA"/>
</dbReference>
<dbReference type="AlphaFoldDB" id="A0A4U2Z089"/>